<evidence type="ECO:0000313" key="2">
    <source>
        <dbReference type="Proteomes" id="UP000551878"/>
    </source>
</evidence>
<dbReference type="Pfam" id="PF06838">
    <property type="entry name" value="Met_gamma_lyase"/>
    <property type="match status" value="1"/>
</dbReference>
<dbReference type="Proteomes" id="UP000551878">
    <property type="component" value="Unassembled WGS sequence"/>
</dbReference>
<evidence type="ECO:0000313" key="1">
    <source>
        <dbReference type="EMBL" id="MBB5175090.1"/>
    </source>
</evidence>
<comment type="caution">
    <text evidence="1">The sequence shown here is derived from an EMBL/GenBank/DDBJ whole genome shotgun (WGS) entry which is preliminary data.</text>
</comment>
<organism evidence="1 2">
    <name type="scientific">Texcoconibacillus texcoconensis</name>
    <dbReference type="NCBI Taxonomy" id="1095777"/>
    <lineage>
        <taxon>Bacteria</taxon>
        <taxon>Bacillati</taxon>
        <taxon>Bacillota</taxon>
        <taxon>Bacilli</taxon>
        <taxon>Bacillales</taxon>
        <taxon>Bacillaceae</taxon>
        <taxon>Texcoconibacillus</taxon>
    </lineage>
</organism>
<dbReference type="InterPro" id="IPR009651">
    <property type="entry name" value="Met_g_lyase_put"/>
</dbReference>
<protein>
    <submittedName>
        <fullName evidence="1">Cystathionine beta-lyase family protein involved in aluminum resistance</fullName>
    </submittedName>
</protein>
<keyword evidence="1" id="KW-0456">Lyase</keyword>
<gene>
    <name evidence="1" type="ORF">HNQ41_003320</name>
</gene>
<dbReference type="AlphaFoldDB" id="A0A840QUS6"/>
<accession>A0A840QUS6</accession>
<name>A0A840QUS6_9BACI</name>
<reference evidence="1 2" key="1">
    <citation type="submission" date="2020-08" db="EMBL/GenBank/DDBJ databases">
        <title>Genomic Encyclopedia of Type Strains, Phase IV (KMG-IV): sequencing the most valuable type-strain genomes for metagenomic binning, comparative biology and taxonomic classification.</title>
        <authorList>
            <person name="Goeker M."/>
        </authorList>
    </citation>
    <scope>NUCLEOTIDE SEQUENCE [LARGE SCALE GENOMIC DNA]</scope>
    <source>
        <strain evidence="1 2">DSM 24696</strain>
    </source>
</reference>
<dbReference type="Gene3D" id="3.40.640.10">
    <property type="entry name" value="Type I PLP-dependent aspartate aminotransferase-like (Major domain)"/>
    <property type="match status" value="1"/>
</dbReference>
<dbReference type="Gene3D" id="3.90.1150.60">
    <property type="entry name" value="Methioning gamme-lyase, C-terminal domain"/>
    <property type="match status" value="1"/>
</dbReference>
<dbReference type="RefSeq" id="WP_184665491.1">
    <property type="nucleotide sequence ID" value="NZ_JACHHB010000024.1"/>
</dbReference>
<dbReference type="EMBL" id="JACHHB010000024">
    <property type="protein sequence ID" value="MBB5175090.1"/>
    <property type="molecule type" value="Genomic_DNA"/>
</dbReference>
<dbReference type="PANTHER" id="PTHR46658:SF1">
    <property type="entry name" value="CYS OR MET METABOLISM PYRIDOXAL-PHOSPHATE-DEPENDENT ENZYME"/>
    <property type="match status" value="1"/>
</dbReference>
<keyword evidence="2" id="KW-1185">Reference proteome</keyword>
<dbReference type="PANTHER" id="PTHR46658">
    <property type="entry name" value="CYS OR MET METABOLISM PYRIDOXAL-PHOSPHATE-DEPENDENT ENZYME"/>
    <property type="match status" value="1"/>
</dbReference>
<dbReference type="GO" id="GO:0016829">
    <property type="term" value="F:lyase activity"/>
    <property type="evidence" value="ECO:0007669"/>
    <property type="project" value="UniProtKB-KW"/>
</dbReference>
<proteinExistence type="predicted"/>
<dbReference type="InterPro" id="IPR015424">
    <property type="entry name" value="PyrdxlP-dep_Trfase"/>
</dbReference>
<sequence>MYEPSQRSDRIQNLIEQAKKDVAPFWENADRIATYHQSRLLKSFRTNQVSEFHFQPSTGYGYDDSGRETLEAIYADIFQTEAAIVRPQFTSGTHTITTALFGVLRPGDDLLYMTGQPYDTLHGVIGGTEDESDSGSLADFQVTYRDVPLHKGHVDFTEVGQMIKEKCPKVVAIQRSKGYDDRPSFTIADIEEMIRFVKAFDERIIIFVDNCYGEFVEENEPGFVGADLMAGSLIKNPGGGLAKTGGYIAGREDLVEKCACRLTAPGIGREAGAMGDSLREMYHGIFLAPHTVNQAVKGAMLTARLLELCGMDTSPRYDAPRTDLIQSVSFPDAHALVRFCQAIQQASPVDAHVLPEPSPMPGYTDHVIMAAGTFIQGSSIELTADGPIRPPYQAFVQGGLTLEHVKVALAHALDMLVEEGLITL</sequence>
<dbReference type="SUPFAM" id="SSF53383">
    <property type="entry name" value="PLP-dependent transferases"/>
    <property type="match status" value="1"/>
</dbReference>
<dbReference type="InterPro" id="IPR015421">
    <property type="entry name" value="PyrdxlP-dep_Trfase_major"/>
</dbReference>